<gene>
    <name evidence="1" type="ORF">A3K87_08095</name>
</gene>
<organism evidence="1 2">
    <name type="scientific">Variovorax paradoxus</name>
    <dbReference type="NCBI Taxonomy" id="34073"/>
    <lineage>
        <taxon>Bacteria</taxon>
        <taxon>Pseudomonadati</taxon>
        <taxon>Pseudomonadota</taxon>
        <taxon>Betaproteobacteria</taxon>
        <taxon>Burkholderiales</taxon>
        <taxon>Comamonadaceae</taxon>
        <taxon>Variovorax</taxon>
    </lineage>
</organism>
<evidence type="ECO:0000313" key="2">
    <source>
        <dbReference type="Proteomes" id="UP000077852"/>
    </source>
</evidence>
<dbReference type="PANTHER" id="PTHR33987">
    <property type="entry name" value="CALCINEURIN-LIKE METALLO-PHOSPHOESTERASE SUPERFAMILY PROTEIN"/>
    <property type="match status" value="1"/>
</dbReference>
<evidence type="ECO:0000313" key="1">
    <source>
        <dbReference type="EMBL" id="OAK66403.1"/>
    </source>
</evidence>
<protein>
    <recommendedName>
        <fullName evidence="3">PhoD-like phosphatase metallophosphatase domain-containing protein</fullName>
    </recommendedName>
</protein>
<accession>A0AA91ICQ7</accession>
<dbReference type="RefSeq" id="WP_081266329.1">
    <property type="nucleotide sequence ID" value="NZ_LVHG01000025.1"/>
</dbReference>
<dbReference type="PANTHER" id="PTHR33987:SF1">
    <property type="entry name" value="CALCINEURIN-LIKE METALLO-PHOSPHOESTERASE SUPERFAMILY PROTEIN"/>
    <property type="match status" value="1"/>
</dbReference>
<name>A0AA91ICQ7_VARPD</name>
<dbReference type="InterPro" id="IPR029052">
    <property type="entry name" value="Metallo-depent_PP-like"/>
</dbReference>
<reference evidence="1 2" key="1">
    <citation type="submission" date="2016-03" db="EMBL/GenBank/DDBJ databases">
        <title>Genome sequence of Variovorax paradoxus KB5.</title>
        <authorList>
            <person name="Jeong H."/>
            <person name="Hong C.E."/>
            <person name="Jo S.H."/>
            <person name="Park J.M."/>
        </authorList>
    </citation>
    <scope>NUCLEOTIDE SEQUENCE [LARGE SCALE GENOMIC DNA]</scope>
    <source>
        <strain evidence="1 2">KB5</strain>
    </source>
</reference>
<dbReference type="Proteomes" id="UP000077852">
    <property type="component" value="Unassembled WGS sequence"/>
</dbReference>
<sequence>MRIAFTSCMSAYSFPDQPVWDQIAQAQCDELVLLGDSAYYDADGQSTAAIQAMDANTFALHAHERLYKQVSHPTFSALVKTPTLRTHAIWDDHDFLWNGSCGAQIEGQPQYSHLLPPTRAVFARYRKALAARFAPGSFPQVPPPWAADVPPPGYSNVPLAHDVLLHLTDGRSFKSTRGRKALMGSKQLDDFEAACASASSDTVHLLASGVVFEANSGETWLGCAKEHERLLALADKYRILMLSGDVHHNKITKYSTGRGRLLFEATASGAAICTLVTLGALQCNWGLLDIDAERITVQVFQKDPATLPQTIDRKTWRWVTQQAGA</sequence>
<comment type="caution">
    <text evidence="1">The sequence shown here is derived from an EMBL/GenBank/DDBJ whole genome shotgun (WGS) entry which is preliminary data.</text>
</comment>
<dbReference type="EMBL" id="LVHG01000025">
    <property type="protein sequence ID" value="OAK66403.1"/>
    <property type="molecule type" value="Genomic_DNA"/>
</dbReference>
<evidence type="ECO:0008006" key="3">
    <source>
        <dbReference type="Google" id="ProtNLM"/>
    </source>
</evidence>
<dbReference type="SUPFAM" id="SSF56300">
    <property type="entry name" value="Metallo-dependent phosphatases"/>
    <property type="match status" value="1"/>
</dbReference>
<dbReference type="Gene3D" id="3.60.21.70">
    <property type="entry name" value="PhoD-like phosphatase"/>
    <property type="match status" value="1"/>
</dbReference>
<dbReference type="InterPro" id="IPR038607">
    <property type="entry name" value="PhoD-like_sf"/>
</dbReference>
<dbReference type="AlphaFoldDB" id="A0AA91ICQ7"/>
<proteinExistence type="predicted"/>